<keyword evidence="3" id="KW-1185">Reference proteome</keyword>
<accession>W2SDL9</accession>
<dbReference type="EMBL" id="KB822711">
    <property type="protein sequence ID" value="ETN46133.1"/>
    <property type="molecule type" value="Genomic_DNA"/>
</dbReference>
<dbReference type="HOGENOM" id="CLU_016785_6_0_1"/>
<dbReference type="STRING" id="1220924.W2SDL9"/>
<protein>
    <recommendedName>
        <fullName evidence="1">JmjC domain-containing protein</fullName>
    </recommendedName>
</protein>
<dbReference type="InterPro" id="IPR041667">
    <property type="entry name" value="Cupin_8"/>
</dbReference>
<dbReference type="PANTHER" id="PTHR12461">
    <property type="entry name" value="HYPOXIA-INDUCIBLE FACTOR 1 ALPHA INHIBITOR-RELATED"/>
    <property type="match status" value="1"/>
</dbReference>
<dbReference type="SMART" id="SM00558">
    <property type="entry name" value="JmjC"/>
    <property type="match status" value="1"/>
</dbReference>
<dbReference type="RefSeq" id="XP_008710845.1">
    <property type="nucleotide sequence ID" value="XM_008712623.1"/>
</dbReference>
<proteinExistence type="predicted"/>
<organism evidence="2 3">
    <name type="scientific">Cyphellophora europaea (strain CBS 101466)</name>
    <name type="common">Phialophora europaea</name>
    <dbReference type="NCBI Taxonomy" id="1220924"/>
    <lineage>
        <taxon>Eukaryota</taxon>
        <taxon>Fungi</taxon>
        <taxon>Dikarya</taxon>
        <taxon>Ascomycota</taxon>
        <taxon>Pezizomycotina</taxon>
        <taxon>Eurotiomycetes</taxon>
        <taxon>Chaetothyriomycetidae</taxon>
        <taxon>Chaetothyriales</taxon>
        <taxon>Cyphellophoraceae</taxon>
        <taxon>Cyphellophora</taxon>
    </lineage>
</organism>
<dbReference type="OrthoDB" id="415358at2759"/>
<dbReference type="PANTHER" id="PTHR12461:SF99">
    <property type="entry name" value="BIFUNCTIONAL PEPTIDASE AND (3S)-LYSYL HYDROXYLASE JMJD7"/>
    <property type="match status" value="1"/>
</dbReference>
<reference evidence="2 3" key="1">
    <citation type="submission" date="2013-03" db="EMBL/GenBank/DDBJ databases">
        <title>The Genome Sequence of Phialophora europaea CBS 101466.</title>
        <authorList>
            <consortium name="The Broad Institute Genomics Platform"/>
            <person name="Cuomo C."/>
            <person name="de Hoog S."/>
            <person name="Gorbushina A."/>
            <person name="Walker B."/>
            <person name="Young S.K."/>
            <person name="Zeng Q."/>
            <person name="Gargeya S."/>
            <person name="Fitzgerald M."/>
            <person name="Haas B."/>
            <person name="Abouelleil A."/>
            <person name="Allen A.W."/>
            <person name="Alvarado L."/>
            <person name="Arachchi H.M."/>
            <person name="Berlin A.M."/>
            <person name="Chapman S.B."/>
            <person name="Gainer-Dewar J."/>
            <person name="Goldberg J."/>
            <person name="Griggs A."/>
            <person name="Gujja S."/>
            <person name="Hansen M."/>
            <person name="Howarth C."/>
            <person name="Imamovic A."/>
            <person name="Ireland A."/>
            <person name="Larimer J."/>
            <person name="McCowan C."/>
            <person name="Murphy C."/>
            <person name="Pearson M."/>
            <person name="Poon T.W."/>
            <person name="Priest M."/>
            <person name="Roberts A."/>
            <person name="Saif S."/>
            <person name="Shea T."/>
            <person name="Sisk P."/>
            <person name="Sykes S."/>
            <person name="Wortman J."/>
            <person name="Nusbaum C."/>
            <person name="Birren B."/>
        </authorList>
    </citation>
    <scope>NUCLEOTIDE SEQUENCE [LARGE SCALE GENOMIC DNA]</scope>
    <source>
        <strain evidence="2 3">CBS 101466</strain>
    </source>
</reference>
<feature type="domain" description="JmjC" evidence="1">
    <location>
        <begin position="148"/>
        <end position="334"/>
    </location>
</feature>
<dbReference type="Gene3D" id="2.60.120.10">
    <property type="entry name" value="Jelly Rolls"/>
    <property type="match status" value="1"/>
</dbReference>
<dbReference type="SUPFAM" id="SSF51197">
    <property type="entry name" value="Clavaminate synthase-like"/>
    <property type="match status" value="1"/>
</dbReference>
<sequence length="348" mass="39163">MASIKTTVIWAKDQLHTLQEDFHDFNPAAVKLLPRPSPLEFSKIVGKGQPSLLKIYTPHDVASSSPPWPACSWTRKDLESKVVDTVEVAVTPYGNADALVSVPDDESGPNQVKIFVQPAAVQLTITELFEELSPQTNPRDGPAPPVYYLQSQDSNLTTTPLSPLLSDLPQNFDFAVDILGEPDARNIWIGDERSVTSIHRDPYENLYLVLRGSKTFRLWPPVDEISMPTQKVRTGSYRFRQEGKVSRFEVDLDPDGEIPWVDHDPLSISSEEVGKMRIVTVQPGQMLYLPAGWYHHVSQECGTWDDGSFAPCIAINYWFDMDYEGEKFVMRQLMSRLVNLAKEMPADS</sequence>
<dbReference type="PROSITE" id="PS51184">
    <property type="entry name" value="JMJC"/>
    <property type="match status" value="1"/>
</dbReference>
<evidence type="ECO:0000313" key="3">
    <source>
        <dbReference type="Proteomes" id="UP000030752"/>
    </source>
</evidence>
<dbReference type="eggNOG" id="KOG2508">
    <property type="taxonomic scope" value="Eukaryota"/>
</dbReference>
<evidence type="ECO:0000313" key="2">
    <source>
        <dbReference type="EMBL" id="ETN46133.1"/>
    </source>
</evidence>
<name>W2SDL9_CYPE1</name>
<dbReference type="Pfam" id="PF13621">
    <property type="entry name" value="Cupin_8"/>
    <property type="match status" value="1"/>
</dbReference>
<dbReference type="InterPro" id="IPR003347">
    <property type="entry name" value="JmjC_dom"/>
</dbReference>
<dbReference type="InterPro" id="IPR014710">
    <property type="entry name" value="RmlC-like_jellyroll"/>
</dbReference>
<evidence type="ECO:0000259" key="1">
    <source>
        <dbReference type="PROSITE" id="PS51184"/>
    </source>
</evidence>
<dbReference type="VEuPathDB" id="FungiDB:HMPREF1541_00317"/>
<dbReference type="InParanoid" id="W2SDL9"/>
<gene>
    <name evidence="2" type="ORF">HMPREF1541_00317</name>
</gene>
<dbReference type="AlphaFoldDB" id="W2SDL9"/>
<dbReference type="Proteomes" id="UP000030752">
    <property type="component" value="Unassembled WGS sequence"/>
</dbReference>
<dbReference type="GeneID" id="19967656"/>